<dbReference type="Proteomes" id="UP001159641">
    <property type="component" value="Unassembled WGS sequence"/>
</dbReference>
<keyword evidence="2" id="KW-1185">Reference proteome</keyword>
<accession>A0AB34HD83</accession>
<sequence>MRDRVDIECQSEGYRVEPAALPAPQVAVQALALVLAQALTLTLAGELFVVLTQQSPRPARGREDKDKPVYTLVKGVVFAVTSGKEFLGWERLHQRG</sequence>
<gene>
    <name evidence="1" type="ORF">J1605_022243</name>
</gene>
<reference evidence="1 2" key="1">
    <citation type="submission" date="2022-11" db="EMBL/GenBank/DDBJ databases">
        <title>Whole genome sequence of Eschrichtius robustus ER-17-0199.</title>
        <authorList>
            <person name="Bruniche-Olsen A."/>
            <person name="Black A.N."/>
            <person name="Fields C.J."/>
            <person name="Walden K."/>
            <person name="Dewoody J.A."/>
        </authorList>
    </citation>
    <scope>NUCLEOTIDE SEQUENCE [LARGE SCALE GENOMIC DNA]</scope>
    <source>
        <strain evidence="1">ER-17-0199</strain>
        <tissue evidence="1">Blubber</tissue>
    </source>
</reference>
<proteinExistence type="predicted"/>
<dbReference type="AlphaFoldDB" id="A0AB34HD83"/>
<name>A0AB34HD83_ESCRO</name>
<organism evidence="1 2">
    <name type="scientific">Eschrichtius robustus</name>
    <name type="common">California gray whale</name>
    <name type="synonym">Eschrichtius gibbosus</name>
    <dbReference type="NCBI Taxonomy" id="9764"/>
    <lineage>
        <taxon>Eukaryota</taxon>
        <taxon>Metazoa</taxon>
        <taxon>Chordata</taxon>
        <taxon>Craniata</taxon>
        <taxon>Vertebrata</taxon>
        <taxon>Euteleostomi</taxon>
        <taxon>Mammalia</taxon>
        <taxon>Eutheria</taxon>
        <taxon>Laurasiatheria</taxon>
        <taxon>Artiodactyla</taxon>
        <taxon>Whippomorpha</taxon>
        <taxon>Cetacea</taxon>
        <taxon>Mysticeti</taxon>
        <taxon>Eschrichtiidae</taxon>
        <taxon>Eschrichtius</taxon>
    </lineage>
</organism>
<evidence type="ECO:0000313" key="1">
    <source>
        <dbReference type="EMBL" id="KAJ8789142.1"/>
    </source>
</evidence>
<protein>
    <submittedName>
        <fullName evidence="1">Uncharacterized protein</fullName>
    </submittedName>
</protein>
<dbReference type="EMBL" id="JAIQCJ010001508">
    <property type="protein sequence ID" value="KAJ8789142.1"/>
    <property type="molecule type" value="Genomic_DNA"/>
</dbReference>
<evidence type="ECO:0000313" key="2">
    <source>
        <dbReference type="Proteomes" id="UP001159641"/>
    </source>
</evidence>
<comment type="caution">
    <text evidence="1">The sequence shown here is derived from an EMBL/GenBank/DDBJ whole genome shotgun (WGS) entry which is preliminary data.</text>
</comment>